<evidence type="ECO:0000259" key="1">
    <source>
        <dbReference type="Pfam" id="PF01869"/>
    </source>
</evidence>
<protein>
    <recommendedName>
        <fullName evidence="1">ATPase BadF/BadG/BcrA/BcrD type domain-containing protein</fullName>
    </recommendedName>
</protein>
<gene>
    <name evidence="2" type="ORF">H9763_06110</name>
</gene>
<dbReference type="InterPro" id="IPR052519">
    <property type="entry name" value="Euk-type_GlcNAc_Kinase"/>
</dbReference>
<dbReference type="PANTHER" id="PTHR43190">
    <property type="entry name" value="N-ACETYL-D-GLUCOSAMINE KINASE"/>
    <property type="match status" value="1"/>
</dbReference>
<name>A0A9D2SDJ0_9FIRM</name>
<dbReference type="CDD" id="cd24007">
    <property type="entry name" value="ASKHA_NBD_eukNAGK-like"/>
    <property type="match status" value="1"/>
</dbReference>
<evidence type="ECO:0000313" key="2">
    <source>
        <dbReference type="EMBL" id="HJB91028.1"/>
    </source>
</evidence>
<organism evidence="2 3">
    <name type="scientific">Candidatus Eisenbergiella merdigallinarum</name>
    <dbReference type="NCBI Taxonomy" id="2838552"/>
    <lineage>
        <taxon>Bacteria</taxon>
        <taxon>Bacillati</taxon>
        <taxon>Bacillota</taxon>
        <taxon>Clostridia</taxon>
        <taxon>Lachnospirales</taxon>
        <taxon>Lachnospiraceae</taxon>
        <taxon>Eisenbergiella</taxon>
    </lineage>
</organism>
<dbReference type="InterPro" id="IPR002731">
    <property type="entry name" value="ATPase_BadF"/>
</dbReference>
<dbReference type="AlphaFoldDB" id="A0A9D2SDJ0"/>
<dbReference type="InterPro" id="IPR043129">
    <property type="entry name" value="ATPase_NBD"/>
</dbReference>
<reference evidence="2" key="1">
    <citation type="journal article" date="2021" name="PeerJ">
        <title>Extensive microbial diversity within the chicken gut microbiome revealed by metagenomics and culture.</title>
        <authorList>
            <person name="Gilroy R."/>
            <person name="Ravi A."/>
            <person name="Getino M."/>
            <person name="Pursley I."/>
            <person name="Horton D.L."/>
            <person name="Alikhan N.F."/>
            <person name="Baker D."/>
            <person name="Gharbi K."/>
            <person name="Hall N."/>
            <person name="Watson M."/>
            <person name="Adriaenssens E.M."/>
            <person name="Foster-Nyarko E."/>
            <person name="Jarju S."/>
            <person name="Secka A."/>
            <person name="Antonio M."/>
            <person name="Oren A."/>
            <person name="Chaudhuri R.R."/>
            <person name="La Ragione R."/>
            <person name="Hildebrand F."/>
            <person name="Pallen M.J."/>
        </authorList>
    </citation>
    <scope>NUCLEOTIDE SEQUENCE</scope>
    <source>
        <strain evidence="2">USAMLcec3-2134</strain>
    </source>
</reference>
<sequence length="308" mass="33161">MEEKGQYLIGMDGGGTKTSVVVKWADGREEEFLSGPFNINGQEKEETARTLEEIAASLKKRGCAISLCQGIGVGCAGISNPESESFLHKKLSELGFSCRLDFFGDQESALASAFPDGCGMILIAGTGSVCYGKSESGKTVRAGGWGHLIDDGGSGYAIARDLFRAVARAEDGRGETTVMKDLLWDALEIDGIRGMIRYLYAPGRSKKEIASFAKLVAKAAALGDREALKIEARAADQLCELASCVIFRMEGERRLAFSGSVLQNNGRIRAQLADKIRRLHPEVKVCKTEKSAAQGALALLERKDEGKR</sequence>
<proteinExistence type="predicted"/>
<feature type="domain" description="ATPase BadF/BadG/BcrA/BcrD type" evidence="1">
    <location>
        <begin position="9"/>
        <end position="296"/>
    </location>
</feature>
<comment type="caution">
    <text evidence="2">The sequence shown here is derived from an EMBL/GenBank/DDBJ whole genome shotgun (WGS) entry which is preliminary data.</text>
</comment>
<dbReference type="SUPFAM" id="SSF53067">
    <property type="entry name" value="Actin-like ATPase domain"/>
    <property type="match status" value="2"/>
</dbReference>
<dbReference type="PANTHER" id="PTHR43190:SF3">
    <property type="entry name" value="N-ACETYL-D-GLUCOSAMINE KINASE"/>
    <property type="match status" value="1"/>
</dbReference>
<accession>A0A9D2SDJ0</accession>
<dbReference type="Proteomes" id="UP000886883">
    <property type="component" value="Unassembled WGS sequence"/>
</dbReference>
<reference evidence="2" key="2">
    <citation type="submission" date="2021-04" db="EMBL/GenBank/DDBJ databases">
        <authorList>
            <person name="Gilroy R."/>
        </authorList>
    </citation>
    <scope>NUCLEOTIDE SEQUENCE</scope>
    <source>
        <strain evidence="2">USAMLcec3-2134</strain>
    </source>
</reference>
<dbReference type="EMBL" id="DWXE01000021">
    <property type="protein sequence ID" value="HJB91028.1"/>
    <property type="molecule type" value="Genomic_DNA"/>
</dbReference>
<evidence type="ECO:0000313" key="3">
    <source>
        <dbReference type="Proteomes" id="UP000886883"/>
    </source>
</evidence>
<dbReference type="Gene3D" id="3.30.420.40">
    <property type="match status" value="2"/>
</dbReference>
<dbReference type="Pfam" id="PF01869">
    <property type="entry name" value="BcrAD_BadFG"/>
    <property type="match status" value="1"/>
</dbReference>